<dbReference type="EMBL" id="MN738834">
    <property type="protein sequence ID" value="QHT38814.1"/>
    <property type="molecule type" value="Genomic_DNA"/>
</dbReference>
<name>A0A6C0FCR8_9ZZZZ</name>
<dbReference type="Gene3D" id="3.30.40.220">
    <property type="match status" value="1"/>
</dbReference>
<reference evidence="1" key="1">
    <citation type="journal article" date="2020" name="Nature">
        <title>Giant virus diversity and host interactions through global metagenomics.</title>
        <authorList>
            <person name="Schulz F."/>
            <person name="Roux S."/>
            <person name="Paez-Espino D."/>
            <person name="Jungbluth S."/>
            <person name="Walsh D.A."/>
            <person name="Denef V.J."/>
            <person name="McMahon K.D."/>
            <person name="Konstantinidis K.T."/>
            <person name="Eloe-Fadrosh E.A."/>
            <person name="Kyrpides N.C."/>
            <person name="Woyke T."/>
        </authorList>
    </citation>
    <scope>NUCLEOTIDE SEQUENCE</scope>
    <source>
        <strain evidence="1">GVMAG-S-ERX556106-38</strain>
    </source>
</reference>
<evidence type="ECO:0000313" key="1">
    <source>
        <dbReference type="EMBL" id="QHT38814.1"/>
    </source>
</evidence>
<proteinExistence type="predicted"/>
<sequence>MNKAPPSPPSKSESDCKKSILISGKNNRYHMRKLMDGHETSGKSRESTISGRVDKYNKEFFKQEIQRDIVRYLFNTLHFKENIPIQYTEISQKVSEHIRSKLSSYKMQDKLKKRPINEETYSSLASIAEMLHNCNLTCHYCKQDIIVIYETSESREMSQWSLDRLDNELPHDKSNVVISCLDCNLNKRRRSEKAFVFTKQLHIVKHEDKEIESVRDKDVCYEDGSDFTVFNPEEVHSSIEYSPHT</sequence>
<protein>
    <submittedName>
        <fullName evidence="1">Uncharacterized protein</fullName>
    </submittedName>
</protein>
<dbReference type="AlphaFoldDB" id="A0A6C0FCR8"/>
<organism evidence="1">
    <name type="scientific">viral metagenome</name>
    <dbReference type="NCBI Taxonomy" id="1070528"/>
    <lineage>
        <taxon>unclassified sequences</taxon>
        <taxon>metagenomes</taxon>
        <taxon>organismal metagenomes</taxon>
    </lineage>
</organism>
<accession>A0A6C0FCR8</accession>